<dbReference type="SUPFAM" id="SSF51735">
    <property type="entry name" value="NAD(P)-binding Rossmann-fold domains"/>
    <property type="match status" value="1"/>
</dbReference>
<dbReference type="EMBL" id="LT629785">
    <property type="protein sequence ID" value="SDU34320.1"/>
    <property type="molecule type" value="Genomic_DNA"/>
</dbReference>
<keyword evidence="3" id="KW-1185">Reference proteome</keyword>
<dbReference type="Gene3D" id="3.40.50.720">
    <property type="entry name" value="NAD(P)-binding Rossmann-like Domain"/>
    <property type="match status" value="1"/>
</dbReference>
<evidence type="ECO:0000313" key="2">
    <source>
        <dbReference type="EMBL" id="SDU34320.1"/>
    </source>
</evidence>
<feature type="domain" description="NAD(P)-binding" evidence="1">
    <location>
        <begin position="60"/>
        <end position="314"/>
    </location>
</feature>
<dbReference type="STRING" id="364197.SAMN05216296_3203"/>
<dbReference type="Proteomes" id="UP000243232">
    <property type="component" value="Chromosome I"/>
</dbReference>
<dbReference type="InterPro" id="IPR016040">
    <property type="entry name" value="NAD(P)-bd_dom"/>
</dbReference>
<evidence type="ECO:0000313" key="3">
    <source>
        <dbReference type="Proteomes" id="UP000243232"/>
    </source>
</evidence>
<evidence type="ECO:0000259" key="1">
    <source>
        <dbReference type="Pfam" id="PF16363"/>
    </source>
</evidence>
<reference evidence="3" key="1">
    <citation type="submission" date="2016-10" db="EMBL/GenBank/DDBJ databases">
        <authorList>
            <person name="Varghese N."/>
            <person name="Submissions S."/>
        </authorList>
    </citation>
    <scope>NUCLEOTIDE SEQUENCE [LARGE SCALE GENOMIC DNA]</scope>
    <source>
        <strain evidence="3">DSM 17875</strain>
    </source>
</reference>
<dbReference type="AlphaFoldDB" id="A0A1H2HR17"/>
<dbReference type="InterPro" id="IPR036291">
    <property type="entry name" value="NAD(P)-bd_dom_sf"/>
</dbReference>
<sequence length="327" mass="36539">MASVFPWKSKLHLFPSFLEKGVVMNVKTLLVTGLGGFVGCHLRAALPAMTGWKLIPEQAYDLLDPASLDAWLQQCVPEAVIHLAGQTFVPEAFKDPAHTLQVNVLGTLNLLQALKRAGFSGTFLYVSSGDVYGQVGECDLPINEQLLPKPRNPYAVSKVAAELLCLQWSYKECWRIMVARPFNHVGPGQREDFVIPGVARQLARIRKGLQAPRIDIGDVDVTRDFLDVRDVINAYFSLLEHGHNSEIYNVCSGQEQRISTLIEQMATIAGLNVDLHQDQTRLRPSEQRRVMGNSLKLREQTGWTPGISITETLQSVLSDWEPRVERE</sequence>
<proteinExistence type="predicted"/>
<protein>
    <submittedName>
        <fullName evidence="2">GDP-4-dehydro-6-deoxy-D-mannose reductase</fullName>
    </submittedName>
</protein>
<name>A0A1H2HR17_9PSED</name>
<organism evidence="2 3">
    <name type="scientific">Pseudomonas pohangensis</name>
    <dbReference type="NCBI Taxonomy" id="364197"/>
    <lineage>
        <taxon>Bacteria</taxon>
        <taxon>Pseudomonadati</taxon>
        <taxon>Pseudomonadota</taxon>
        <taxon>Gammaproteobacteria</taxon>
        <taxon>Pseudomonadales</taxon>
        <taxon>Pseudomonadaceae</taxon>
        <taxon>Pseudomonas</taxon>
    </lineage>
</organism>
<accession>A0A1H2HR17</accession>
<gene>
    <name evidence="2" type="ORF">SAMN05216296_3203</name>
</gene>
<dbReference type="Gene3D" id="3.90.25.10">
    <property type="entry name" value="UDP-galactose 4-epimerase, domain 1"/>
    <property type="match status" value="1"/>
</dbReference>
<dbReference type="Pfam" id="PF16363">
    <property type="entry name" value="GDP_Man_Dehyd"/>
    <property type="match status" value="1"/>
</dbReference>
<dbReference type="PANTHER" id="PTHR43000">
    <property type="entry name" value="DTDP-D-GLUCOSE 4,6-DEHYDRATASE-RELATED"/>
    <property type="match status" value="1"/>
</dbReference>